<sequence>MSDLTALQTRAEQRLAVNRLGTLTARETDLDLVVIRDLLDETRRLQAAVANWELWADNLTPRCCCGNCYP</sequence>
<protein>
    <submittedName>
        <fullName evidence="1">Uncharacterized protein</fullName>
    </submittedName>
</protein>
<keyword evidence="2" id="KW-1185">Reference proteome</keyword>
<evidence type="ECO:0000313" key="2">
    <source>
        <dbReference type="Proteomes" id="UP000824504"/>
    </source>
</evidence>
<accession>A0ABX8SHG8</accession>
<reference evidence="1 2" key="1">
    <citation type="submission" date="2021-07" db="EMBL/GenBank/DDBJ databases">
        <title>complete genome sequencing of Tessaracoccus sp.J1M15.</title>
        <authorList>
            <person name="Bae J.-W."/>
            <person name="Kim D.-y."/>
        </authorList>
    </citation>
    <scope>NUCLEOTIDE SEQUENCE [LARGE SCALE GENOMIC DNA]</scope>
    <source>
        <strain evidence="1 2">J1M15</strain>
    </source>
</reference>
<proteinExistence type="predicted"/>
<dbReference type="Proteomes" id="UP000824504">
    <property type="component" value="Chromosome"/>
</dbReference>
<dbReference type="RefSeq" id="WP_219081893.1">
    <property type="nucleotide sequence ID" value="NZ_CP079216.1"/>
</dbReference>
<evidence type="ECO:0000313" key="1">
    <source>
        <dbReference type="EMBL" id="QXT62735.1"/>
    </source>
</evidence>
<gene>
    <name evidence="1" type="ORF">KDB89_13530</name>
</gene>
<organism evidence="1 2">
    <name type="scientific">Tessaracoccus palaemonis</name>
    <dbReference type="NCBI Taxonomy" id="2829499"/>
    <lineage>
        <taxon>Bacteria</taxon>
        <taxon>Bacillati</taxon>
        <taxon>Actinomycetota</taxon>
        <taxon>Actinomycetes</taxon>
        <taxon>Propionibacteriales</taxon>
        <taxon>Propionibacteriaceae</taxon>
        <taxon>Tessaracoccus</taxon>
    </lineage>
</organism>
<name>A0ABX8SHG8_9ACTN</name>
<dbReference type="EMBL" id="CP079216">
    <property type="protein sequence ID" value="QXT62735.1"/>
    <property type="molecule type" value="Genomic_DNA"/>
</dbReference>